<feature type="transmembrane region" description="Helical" evidence="1">
    <location>
        <begin position="48"/>
        <end position="68"/>
    </location>
</feature>
<proteinExistence type="predicted"/>
<dbReference type="EMBL" id="JAHLPM010000003">
    <property type="protein sequence ID" value="MBU5437418.1"/>
    <property type="molecule type" value="Genomic_DNA"/>
</dbReference>
<feature type="domain" description="DUF6199" evidence="2">
    <location>
        <begin position="11"/>
        <end position="65"/>
    </location>
</feature>
<evidence type="ECO:0000256" key="1">
    <source>
        <dbReference type="SAM" id="Phobius"/>
    </source>
</evidence>
<gene>
    <name evidence="3" type="ORF">KQI42_05320</name>
</gene>
<evidence type="ECO:0000313" key="3">
    <source>
        <dbReference type="EMBL" id="MBU5437418.1"/>
    </source>
</evidence>
<evidence type="ECO:0000313" key="4">
    <source>
        <dbReference type="Proteomes" id="UP000749471"/>
    </source>
</evidence>
<keyword evidence="1" id="KW-0472">Membrane</keyword>
<dbReference type="InterPro" id="IPR045679">
    <property type="entry name" value="DUF6199"/>
</dbReference>
<dbReference type="Pfam" id="PF19701">
    <property type="entry name" value="DUF6199"/>
    <property type="match status" value="1"/>
</dbReference>
<keyword evidence="1" id="KW-0812">Transmembrane</keyword>
<keyword evidence="1" id="KW-1133">Transmembrane helix</keyword>
<evidence type="ECO:0000259" key="2">
    <source>
        <dbReference type="Pfam" id="PF19701"/>
    </source>
</evidence>
<keyword evidence="4" id="KW-1185">Reference proteome</keyword>
<reference evidence="3 4" key="1">
    <citation type="submission" date="2021-06" db="EMBL/GenBank/DDBJ databases">
        <authorList>
            <person name="Sun Q."/>
            <person name="Li D."/>
        </authorList>
    </citation>
    <scope>NUCLEOTIDE SEQUENCE [LARGE SCALE GENOMIC DNA]</scope>
    <source>
        <strain evidence="3 4">MSJ-40</strain>
    </source>
</reference>
<dbReference type="Proteomes" id="UP000749471">
    <property type="component" value="Unassembled WGS sequence"/>
</dbReference>
<name>A0ABS6E3C6_9FIRM</name>
<organism evidence="3 4">
    <name type="scientific">Tissierella simiarum</name>
    <dbReference type="NCBI Taxonomy" id="2841534"/>
    <lineage>
        <taxon>Bacteria</taxon>
        <taxon>Bacillati</taxon>
        <taxon>Bacillota</taxon>
        <taxon>Tissierellia</taxon>
        <taxon>Tissierellales</taxon>
        <taxon>Tissierellaceae</taxon>
        <taxon>Tissierella</taxon>
    </lineage>
</organism>
<dbReference type="RefSeq" id="WP_216517492.1">
    <property type="nucleotide sequence ID" value="NZ_JAHLPM010000003.1"/>
</dbReference>
<accession>A0ABS6E3C6</accession>
<comment type="caution">
    <text evidence="3">The sequence shown here is derived from an EMBL/GenBank/DDBJ whole genome shotgun (WGS) entry which is preliminary data.</text>
</comment>
<sequence>MTSFLIFLIILVGGLIISVINMINPYLFWKKIGFWKDAEKPSNLAFTLLRLGGIITTIIVIYLMVRLFSGR</sequence>
<feature type="transmembrane region" description="Helical" evidence="1">
    <location>
        <begin position="6"/>
        <end position="27"/>
    </location>
</feature>
<protein>
    <recommendedName>
        <fullName evidence="2">DUF6199 domain-containing protein</fullName>
    </recommendedName>
</protein>